<feature type="transmembrane region" description="Helical" evidence="8">
    <location>
        <begin position="6"/>
        <end position="24"/>
    </location>
</feature>
<dbReference type="GO" id="GO:0005506">
    <property type="term" value="F:iron ion binding"/>
    <property type="evidence" value="ECO:0007669"/>
    <property type="project" value="InterPro"/>
</dbReference>
<evidence type="ECO:0000256" key="7">
    <source>
        <dbReference type="RuleBase" id="RU000461"/>
    </source>
</evidence>
<dbReference type="CDD" id="cd11070">
    <property type="entry name" value="CYP56-like"/>
    <property type="match status" value="1"/>
</dbReference>
<evidence type="ECO:0000256" key="3">
    <source>
        <dbReference type="ARBA" id="ARBA00022723"/>
    </source>
</evidence>
<dbReference type="PANTHER" id="PTHR24305">
    <property type="entry name" value="CYTOCHROME P450"/>
    <property type="match status" value="1"/>
</dbReference>
<dbReference type="SUPFAM" id="SSF48264">
    <property type="entry name" value="Cytochrome P450"/>
    <property type="match status" value="1"/>
</dbReference>
<evidence type="ECO:0000313" key="9">
    <source>
        <dbReference type="EMBL" id="KAJ9602782.1"/>
    </source>
</evidence>
<proteinExistence type="inferred from homology"/>
<dbReference type="GO" id="GO:0020037">
    <property type="term" value="F:heme binding"/>
    <property type="evidence" value="ECO:0007669"/>
    <property type="project" value="InterPro"/>
</dbReference>
<accession>A0AA39CC26</accession>
<comment type="similarity">
    <text evidence="2 7">Belongs to the cytochrome P450 family.</text>
</comment>
<evidence type="ECO:0008006" key="11">
    <source>
        <dbReference type="Google" id="ProtNLM"/>
    </source>
</evidence>
<keyword evidence="5 6" id="KW-0408">Iron</keyword>
<keyword evidence="8" id="KW-1133">Transmembrane helix</keyword>
<keyword evidence="4 7" id="KW-0560">Oxidoreductase</keyword>
<keyword evidence="3 6" id="KW-0479">Metal-binding</keyword>
<dbReference type="InterPro" id="IPR017972">
    <property type="entry name" value="Cyt_P450_CS"/>
</dbReference>
<evidence type="ECO:0000256" key="4">
    <source>
        <dbReference type="ARBA" id="ARBA00023002"/>
    </source>
</evidence>
<evidence type="ECO:0000256" key="1">
    <source>
        <dbReference type="ARBA" id="ARBA00001971"/>
    </source>
</evidence>
<evidence type="ECO:0000256" key="5">
    <source>
        <dbReference type="ARBA" id="ARBA00023004"/>
    </source>
</evidence>
<reference evidence="9" key="1">
    <citation type="submission" date="2022-10" db="EMBL/GenBank/DDBJ databases">
        <title>Culturing micro-colonial fungi from biological soil crusts in the Mojave desert and describing Neophaeococcomyces mojavensis, and introducing the new genera and species Taxawa tesnikishii.</title>
        <authorList>
            <person name="Kurbessoian T."/>
            <person name="Stajich J.E."/>
        </authorList>
    </citation>
    <scope>NUCLEOTIDE SEQUENCE</scope>
    <source>
        <strain evidence="9">TK_41</strain>
    </source>
</reference>
<keyword evidence="7" id="KW-0503">Monooxygenase</keyword>
<keyword evidence="10" id="KW-1185">Reference proteome</keyword>
<gene>
    <name evidence="9" type="ORF">H2200_012562</name>
</gene>
<comment type="caution">
    <text evidence="9">The sequence shown here is derived from an EMBL/GenBank/DDBJ whole genome shotgun (WGS) entry which is preliminary data.</text>
</comment>
<dbReference type="InterPro" id="IPR001128">
    <property type="entry name" value="Cyt_P450"/>
</dbReference>
<dbReference type="Pfam" id="PF00067">
    <property type="entry name" value="p450"/>
    <property type="match status" value="1"/>
</dbReference>
<keyword evidence="6 7" id="KW-0349">Heme</keyword>
<feature type="binding site" description="axial binding residue" evidence="6">
    <location>
        <position position="498"/>
    </location>
    <ligand>
        <name>heme</name>
        <dbReference type="ChEBI" id="CHEBI:30413"/>
    </ligand>
    <ligandPart>
        <name>Fe</name>
        <dbReference type="ChEBI" id="CHEBI:18248"/>
    </ligandPart>
</feature>
<dbReference type="Gene3D" id="1.10.630.10">
    <property type="entry name" value="Cytochrome P450"/>
    <property type="match status" value="1"/>
</dbReference>
<keyword evidence="8" id="KW-0472">Membrane</keyword>
<protein>
    <recommendedName>
        <fullName evidence="11">Cytochrome P450</fullName>
    </recommendedName>
</protein>
<dbReference type="InterPro" id="IPR036396">
    <property type="entry name" value="Cyt_P450_sf"/>
</dbReference>
<dbReference type="GO" id="GO:0016705">
    <property type="term" value="F:oxidoreductase activity, acting on paired donors, with incorporation or reduction of molecular oxygen"/>
    <property type="evidence" value="ECO:0007669"/>
    <property type="project" value="InterPro"/>
</dbReference>
<dbReference type="InterPro" id="IPR050121">
    <property type="entry name" value="Cytochrome_P450_monoxygenase"/>
</dbReference>
<dbReference type="PROSITE" id="PS00086">
    <property type="entry name" value="CYTOCHROME_P450"/>
    <property type="match status" value="1"/>
</dbReference>
<organism evidence="9 10">
    <name type="scientific">Cladophialophora chaetospira</name>
    <dbReference type="NCBI Taxonomy" id="386627"/>
    <lineage>
        <taxon>Eukaryota</taxon>
        <taxon>Fungi</taxon>
        <taxon>Dikarya</taxon>
        <taxon>Ascomycota</taxon>
        <taxon>Pezizomycotina</taxon>
        <taxon>Eurotiomycetes</taxon>
        <taxon>Chaetothyriomycetidae</taxon>
        <taxon>Chaetothyriales</taxon>
        <taxon>Herpotrichiellaceae</taxon>
        <taxon>Cladophialophora</taxon>
    </lineage>
</organism>
<keyword evidence="8" id="KW-0812">Transmembrane</keyword>
<evidence type="ECO:0000256" key="6">
    <source>
        <dbReference type="PIRSR" id="PIRSR602401-1"/>
    </source>
</evidence>
<dbReference type="Proteomes" id="UP001172673">
    <property type="component" value="Unassembled WGS sequence"/>
</dbReference>
<evidence type="ECO:0000313" key="10">
    <source>
        <dbReference type="Proteomes" id="UP001172673"/>
    </source>
</evidence>
<dbReference type="EMBL" id="JAPDRK010000024">
    <property type="protein sequence ID" value="KAJ9602782.1"/>
    <property type="molecule type" value="Genomic_DNA"/>
</dbReference>
<dbReference type="GO" id="GO:0004497">
    <property type="term" value="F:monooxygenase activity"/>
    <property type="evidence" value="ECO:0007669"/>
    <property type="project" value="UniProtKB-KW"/>
</dbReference>
<evidence type="ECO:0000256" key="8">
    <source>
        <dbReference type="SAM" id="Phobius"/>
    </source>
</evidence>
<sequence>MSTIRIWLYCIAIPIVFVLARRTYNLYNNYCTARKLGIAIVVAPIGWQDDAWLLCWQWFTWMKRIPFVDSWFDYSRFSWTQDLRHRPHQRLGDAFAVVTPNGVEIMLNDPQAVNDLQTKYRNWFKPAAIFDLFNTFGKSVVTVNGDDWQRHRRIVNPAFQEQANKLVWDEGRRQARHMLKSWAEKGNSVTIDDISRDCVVIALHVLSAAGFGQTHDFQTGVREVPSGHYRSFSDTMSFLLQNSILVLLFESLPLPNWALPRPIRNVKNASADFKLYMREAIAYTKGLIHGGSTTQTAEMVTTLIKGNEAAKHEQKASGLQPGAKPTFLSDDEVLGNLYILNIAGFETTANALTYAIPYLATNPEVQDWLHEEVDEAWKQSSSDADVEYESTFPKLTRCLAVLYETLRMWTPVSDSARWASGESQVLKVGDKEIVVPSGVIVSSNNYGVHSDPRWWGEDSLEWKPKRWIMVDPDSKKEVIAPPPPGAAFVAWSVGPRICPGKKFSQVEFTAVLSLLVANYRLEPLLMAEKGMKTKDDGRKAILDVIWASHNMLTPKMGRGKEAGVALVKR</sequence>
<dbReference type="PANTHER" id="PTHR24305:SF166">
    <property type="entry name" value="CYTOCHROME P450 12A4, MITOCHONDRIAL-RELATED"/>
    <property type="match status" value="1"/>
</dbReference>
<evidence type="ECO:0000256" key="2">
    <source>
        <dbReference type="ARBA" id="ARBA00010617"/>
    </source>
</evidence>
<comment type="cofactor">
    <cofactor evidence="1 6">
        <name>heme</name>
        <dbReference type="ChEBI" id="CHEBI:30413"/>
    </cofactor>
</comment>
<dbReference type="PRINTS" id="PR00463">
    <property type="entry name" value="EP450I"/>
</dbReference>
<dbReference type="InterPro" id="IPR002401">
    <property type="entry name" value="Cyt_P450_E_grp-I"/>
</dbReference>
<name>A0AA39CC26_9EURO</name>
<dbReference type="PRINTS" id="PR00385">
    <property type="entry name" value="P450"/>
</dbReference>
<dbReference type="AlphaFoldDB" id="A0AA39CC26"/>